<evidence type="ECO:0000256" key="1">
    <source>
        <dbReference type="ARBA" id="ARBA00022737"/>
    </source>
</evidence>
<dbReference type="PaxDb" id="39947-A0A0P0Y9W0"/>
<accession>A0A0P0Y9W0</accession>
<evidence type="ECO:0000313" key="3">
    <source>
        <dbReference type="EMBL" id="BAT17078.1"/>
    </source>
</evidence>
<protein>
    <submittedName>
        <fullName evidence="3">Os12g0466950 protein</fullName>
    </submittedName>
</protein>
<dbReference type="Pfam" id="PF23598">
    <property type="entry name" value="LRR_14"/>
    <property type="match status" value="1"/>
</dbReference>
<dbReference type="InParanoid" id="A0A0P0Y9W0"/>
<keyword evidence="4" id="KW-1185">Reference proteome</keyword>
<dbReference type="EMBL" id="AP014968">
    <property type="protein sequence ID" value="BAT17078.1"/>
    <property type="molecule type" value="Genomic_DNA"/>
</dbReference>
<proteinExistence type="predicted"/>
<organism evidence="3 4">
    <name type="scientific">Oryza sativa subsp. japonica</name>
    <name type="common">Rice</name>
    <dbReference type="NCBI Taxonomy" id="39947"/>
    <lineage>
        <taxon>Eukaryota</taxon>
        <taxon>Viridiplantae</taxon>
        <taxon>Streptophyta</taxon>
        <taxon>Embryophyta</taxon>
        <taxon>Tracheophyta</taxon>
        <taxon>Spermatophyta</taxon>
        <taxon>Magnoliopsida</taxon>
        <taxon>Liliopsida</taxon>
        <taxon>Poales</taxon>
        <taxon>Poaceae</taxon>
        <taxon>BOP clade</taxon>
        <taxon>Oryzoideae</taxon>
        <taxon>Oryzeae</taxon>
        <taxon>Oryzinae</taxon>
        <taxon>Oryza</taxon>
        <taxon>Oryza sativa</taxon>
    </lineage>
</organism>
<evidence type="ECO:0000259" key="2">
    <source>
        <dbReference type="Pfam" id="PF23598"/>
    </source>
</evidence>
<feature type="domain" description="Disease resistance R13L4/SHOC-2-like LRR" evidence="2">
    <location>
        <begin position="1"/>
        <end position="96"/>
    </location>
</feature>
<evidence type="ECO:0000313" key="4">
    <source>
        <dbReference type="Proteomes" id="UP000059680"/>
    </source>
</evidence>
<reference evidence="3 4" key="2">
    <citation type="journal article" date="2013" name="Plant Cell Physiol.">
        <title>Rice Annotation Project Database (RAP-DB): an integrative and interactive database for rice genomics.</title>
        <authorList>
            <person name="Sakai H."/>
            <person name="Lee S.S."/>
            <person name="Tanaka T."/>
            <person name="Numa H."/>
            <person name="Kim J."/>
            <person name="Kawahara Y."/>
            <person name="Wakimoto H."/>
            <person name="Yang C.C."/>
            <person name="Iwamoto M."/>
            <person name="Abe T."/>
            <person name="Yamada Y."/>
            <person name="Muto A."/>
            <person name="Inokuchi H."/>
            <person name="Ikemura T."/>
            <person name="Matsumoto T."/>
            <person name="Sasaki T."/>
            <person name="Itoh T."/>
        </authorList>
    </citation>
    <scope>NUCLEOTIDE SEQUENCE [LARGE SCALE GENOMIC DNA]</scope>
    <source>
        <strain evidence="4">cv. Nipponbare</strain>
    </source>
</reference>
<name>A0A0P0Y9W0_ORYSJ</name>
<reference evidence="4" key="1">
    <citation type="journal article" date="2005" name="Nature">
        <title>The map-based sequence of the rice genome.</title>
        <authorList>
            <consortium name="International rice genome sequencing project (IRGSP)"/>
            <person name="Matsumoto T."/>
            <person name="Wu J."/>
            <person name="Kanamori H."/>
            <person name="Katayose Y."/>
            <person name="Fujisawa M."/>
            <person name="Namiki N."/>
            <person name="Mizuno H."/>
            <person name="Yamamoto K."/>
            <person name="Antonio B.A."/>
            <person name="Baba T."/>
            <person name="Sakata K."/>
            <person name="Nagamura Y."/>
            <person name="Aoki H."/>
            <person name="Arikawa K."/>
            <person name="Arita K."/>
            <person name="Bito T."/>
            <person name="Chiden Y."/>
            <person name="Fujitsuka N."/>
            <person name="Fukunaka R."/>
            <person name="Hamada M."/>
            <person name="Harada C."/>
            <person name="Hayashi A."/>
            <person name="Hijishita S."/>
            <person name="Honda M."/>
            <person name="Hosokawa S."/>
            <person name="Ichikawa Y."/>
            <person name="Idonuma A."/>
            <person name="Iijima M."/>
            <person name="Ikeda M."/>
            <person name="Ikeno M."/>
            <person name="Ito K."/>
            <person name="Ito S."/>
            <person name="Ito T."/>
            <person name="Ito Y."/>
            <person name="Ito Y."/>
            <person name="Iwabuchi A."/>
            <person name="Kamiya K."/>
            <person name="Karasawa W."/>
            <person name="Kurita K."/>
            <person name="Katagiri S."/>
            <person name="Kikuta A."/>
            <person name="Kobayashi H."/>
            <person name="Kobayashi N."/>
            <person name="Machita K."/>
            <person name="Maehara T."/>
            <person name="Masukawa M."/>
            <person name="Mizubayashi T."/>
            <person name="Mukai Y."/>
            <person name="Nagasaki H."/>
            <person name="Nagata Y."/>
            <person name="Naito S."/>
            <person name="Nakashima M."/>
            <person name="Nakama Y."/>
            <person name="Nakamichi Y."/>
            <person name="Nakamura M."/>
            <person name="Meguro A."/>
            <person name="Negishi M."/>
            <person name="Ohta I."/>
            <person name="Ohta T."/>
            <person name="Okamoto M."/>
            <person name="Ono N."/>
            <person name="Saji S."/>
            <person name="Sakaguchi M."/>
            <person name="Sakai K."/>
            <person name="Shibata M."/>
            <person name="Shimokawa T."/>
            <person name="Song J."/>
            <person name="Takazaki Y."/>
            <person name="Terasawa K."/>
            <person name="Tsugane M."/>
            <person name="Tsuji K."/>
            <person name="Ueda S."/>
            <person name="Waki K."/>
            <person name="Yamagata H."/>
            <person name="Yamamoto M."/>
            <person name="Yamamoto S."/>
            <person name="Yamane H."/>
            <person name="Yoshiki S."/>
            <person name="Yoshihara R."/>
            <person name="Yukawa K."/>
            <person name="Zhong H."/>
            <person name="Yano M."/>
            <person name="Yuan Q."/>
            <person name="Ouyang S."/>
            <person name="Liu J."/>
            <person name="Jones K.M."/>
            <person name="Gansberger K."/>
            <person name="Moffat K."/>
            <person name="Hill J."/>
            <person name="Bera J."/>
            <person name="Fadrosh D."/>
            <person name="Jin S."/>
            <person name="Johri S."/>
            <person name="Kim M."/>
            <person name="Overton L."/>
            <person name="Reardon M."/>
            <person name="Tsitrin T."/>
            <person name="Vuong H."/>
            <person name="Weaver B."/>
            <person name="Ciecko A."/>
            <person name="Tallon L."/>
            <person name="Jackson J."/>
            <person name="Pai G."/>
            <person name="Aken S.V."/>
            <person name="Utterback T."/>
            <person name="Reidmuller S."/>
            <person name="Feldblyum T."/>
            <person name="Hsiao J."/>
            <person name="Zismann V."/>
            <person name="Iobst S."/>
            <person name="de Vazeille A.R."/>
            <person name="Buell C.R."/>
            <person name="Ying K."/>
            <person name="Li Y."/>
            <person name="Lu T."/>
            <person name="Huang Y."/>
            <person name="Zhao Q."/>
            <person name="Feng Q."/>
            <person name="Zhang L."/>
            <person name="Zhu J."/>
            <person name="Weng Q."/>
            <person name="Mu J."/>
            <person name="Lu Y."/>
            <person name="Fan D."/>
            <person name="Liu Y."/>
            <person name="Guan J."/>
            <person name="Zhang Y."/>
            <person name="Yu S."/>
            <person name="Liu X."/>
            <person name="Zhang Y."/>
            <person name="Hong G."/>
            <person name="Han B."/>
            <person name="Choisne N."/>
            <person name="Demange N."/>
            <person name="Orjeda G."/>
            <person name="Samain S."/>
            <person name="Cattolico L."/>
            <person name="Pelletier E."/>
            <person name="Couloux A."/>
            <person name="Segurens B."/>
            <person name="Wincker P."/>
            <person name="D'Hont A."/>
            <person name="Scarpelli C."/>
            <person name="Weissenbach J."/>
            <person name="Salanoubat M."/>
            <person name="Quetier F."/>
            <person name="Yu Y."/>
            <person name="Kim H.R."/>
            <person name="Rambo T."/>
            <person name="Currie J."/>
            <person name="Collura K."/>
            <person name="Luo M."/>
            <person name="Yang T."/>
            <person name="Ammiraju J.S.S."/>
            <person name="Engler F."/>
            <person name="Soderlund C."/>
            <person name="Wing R.A."/>
            <person name="Palmer L.E."/>
            <person name="de la Bastide M."/>
            <person name="Spiegel L."/>
            <person name="Nascimento L."/>
            <person name="Zutavern T."/>
            <person name="O'Shaughnessy A."/>
            <person name="Dike S."/>
            <person name="Dedhia N."/>
            <person name="Preston R."/>
            <person name="Balija V."/>
            <person name="McCombie W.R."/>
            <person name="Chow T."/>
            <person name="Chen H."/>
            <person name="Chung M."/>
            <person name="Chen C."/>
            <person name="Shaw J."/>
            <person name="Wu H."/>
            <person name="Hsiao K."/>
            <person name="Chao Y."/>
            <person name="Chu M."/>
            <person name="Cheng C."/>
            <person name="Hour A."/>
            <person name="Lee P."/>
            <person name="Lin S."/>
            <person name="Lin Y."/>
            <person name="Liou J."/>
            <person name="Liu S."/>
            <person name="Hsing Y."/>
            <person name="Raghuvanshi S."/>
            <person name="Mohanty A."/>
            <person name="Bharti A.K."/>
            <person name="Gaur A."/>
            <person name="Gupta V."/>
            <person name="Kumar D."/>
            <person name="Ravi V."/>
            <person name="Vij S."/>
            <person name="Kapur A."/>
            <person name="Khurana P."/>
            <person name="Khurana P."/>
            <person name="Khurana J.P."/>
            <person name="Tyagi A.K."/>
            <person name="Gaikwad K."/>
            <person name="Singh A."/>
            <person name="Dalal V."/>
            <person name="Srivastava S."/>
            <person name="Dixit A."/>
            <person name="Pal A.K."/>
            <person name="Ghazi I.A."/>
            <person name="Yadav M."/>
            <person name="Pandit A."/>
            <person name="Bhargava A."/>
            <person name="Sureshbabu K."/>
            <person name="Batra K."/>
            <person name="Sharma T.R."/>
            <person name="Mohapatra T."/>
            <person name="Singh N.K."/>
            <person name="Messing J."/>
            <person name="Nelson A.B."/>
            <person name="Fuks G."/>
            <person name="Kavchok S."/>
            <person name="Keizer G."/>
            <person name="Linton E."/>
            <person name="Llaca V."/>
            <person name="Song R."/>
            <person name="Tanyolac B."/>
            <person name="Young S."/>
            <person name="Ho-Il K."/>
            <person name="Hahn J.H."/>
            <person name="Sangsakoo G."/>
            <person name="Vanavichit A."/>
            <person name="de Mattos Luiz.A.T."/>
            <person name="Zimmer P.D."/>
            <person name="Malone G."/>
            <person name="Dellagostin O."/>
            <person name="de Oliveira A.C."/>
            <person name="Bevan M."/>
            <person name="Bancroft I."/>
            <person name="Minx P."/>
            <person name="Cordum H."/>
            <person name="Wilson R."/>
            <person name="Cheng Z."/>
            <person name="Jin W."/>
            <person name="Jiang J."/>
            <person name="Leong S.A."/>
            <person name="Iwama H."/>
            <person name="Gojobori T."/>
            <person name="Itoh T."/>
            <person name="Niimura Y."/>
            <person name="Fujii Y."/>
            <person name="Habara T."/>
            <person name="Sakai H."/>
            <person name="Sato Y."/>
            <person name="Wilson G."/>
            <person name="Kumar K."/>
            <person name="McCouch S."/>
            <person name="Juretic N."/>
            <person name="Hoen D."/>
            <person name="Wright S."/>
            <person name="Bruskiewich R."/>
            <person name="Bureau T."/>
            <person name="Miyao A."/>
            <person name="Hirochika H."/>
            <person name="Nishikawa T."/>
            <person name="Kadowaki K."/>
            <person name="Sugiura M."/>
            <person name="Burr B."/>
            <person name="Sasaki T."/>
        </authorList>
    </citation>
    <scope>NUCLEOTIDE SEQUENCE [LARGE SCALE GENOMIC DNA]</scope>
    <source>
        <strain evidence="4">cv. Nipponbare</strain>
    </source>
</reference>
<keyword evidence="1" id="KW-0677">Repeat</keyword>
<reference evidence="3 4" key="3">
    <citation type="journal article" date="2013" name="Rice">
        <title>Improvement of the Oryza sativa Nipponbare reference genome using next generation sequence and optical map data.</title>
        <authorList>
            <person name="Kawahara Y."/>
            <person name="de la Bastide M."/>
            <person name="Hamilton J.P."/>
            <person name="Kanamori H."/>
            <person name="McCombie W.R."/>
            <person name="Ouyang S."/>
            <person name="Schwartz D.C."/>
            <person name="Tanaka T."/>
            <person name="Wu J."/>
            <person name="Zhou S."/>
            <person name="Childs K.L."/>
            <person name="Davidson R.M."/>
            <person name="Lin H."/>
            <person name="Quesada-Ocampo L."/>
            <person name="Vaillancourt B."/>
            <person name="Sakai H."/>
            <person name="Lee S.S."/>
            <person name="Kim J."/>
            <person name="Numa H."/>
            <person name="Itoh T."/>
            <person name="Buell C.R."/>
            <person name="Matsumoto T."/>
        </authorList>
    </citation>
    <scope>NUCLEOTIDE SEQUENCE [LARGE SCALE GENOMIC DNA]</scope>
    <source>
        <strain evidence="4">cv. Nipponbare</strain>
    </source>
</reference>
<sequence>MRVLTRLPCLAYLDLQAIEVPGMEIIIDSVSFSALKELKLIYKSSSLSIEPGAMPKLRIMHLIVFGHAEQDTRSLVGIQHLHNLEDVIITYDYNNVMVAFREALDRHPRVGSIQVYIGASPKASQSHS</sequence>
<dbReference type="InterPro" id="IPR055414">
    <property type="entry name" value="LRR_R13L4/SHOC2-like"/>
</dbReference>
<gene>
    <name evidence="3" type="ordered locus">Os12g0466950</name>
    <name evidence="3" type="ORF">OSNPB_120466950</name>
</gene>
<dbReference type="AlphaFoldDB" id="A0A0P0Y9W0"/>
<dbReference type="Proteomes" id="UP000059680">
    <property type="component" value="Chromosome 12"/>
</dbReference>
<dbReference type="STRING" id="39947.A0A0P0Y9W0"/>